<proteinExistence type="predicted"/>
<dbReference type="EMBL" id="CAXAMN010019557">
    <property type="protein sequence ID" value="CAK9054614.1"/>
    <property type="molecule type" value="Genomic_DNA"/>
</dbReference>
<comment type="caution">
    <text evidence="2">The sequence shown here is derived from an EMBL/GenBank/DDBJ whole genome shotgun (WGS) entry which is preliminary data.</text>
</comment>
<organism evidence="2 3">
    <name type="scientific">Durusdinium trenchii</name>
    <dbReference type="NCBI Taxonomy" id="1381693"/>
    <lineage>
        <taxon>Eukaryota</taxon>
        <taxon>Sar</taxon>
        <taxon>Alveolata</taxon>
        <taxon>Dinophyceae</taxon>
        <taxon>Suessiales</taxon>
        <taxon>Symbiodiniaceae</taxon>
        <taxon>Durusdinium</taxon>
    </lineage>
</organism>
<evidence type="ECO:0000256" key="1">
    <source>
        <dbReference type="SAM" id="MobiDB-lite"/>
    </source>
</evidence>
<gene>
    <name evidence="2" type="ORF">CCMP2556_LOCUS27293</name>
</gene>
<evidence type="ECO:0008006" key="4">
    <source>
        <dbReference type="Google" id="ProtNLM"/>
    </source>
</evidence>
<reference evidence="2 3" key="1">
    <citation type="submission" date="2024-02" db="EMBL/GenBank/DDBJ databases">
        <authorList>
            <person name="Chen Y."/>
            <person name="Shah S."/>
            <person name="Dougan E. K."/>
            <person name="Thang M."/>
            <person name="Chan C."/>
        </authorList>
    </citation>
    <scope>NUCLEOTIDE SEQUENCE [LARGE SCALE GENOMIC DNA]</scope>
</reference>
<feature type="region of interest" description="Disordered" evidence="1">
    <location>
        <begin position="126"/>
        <end position="150"/>
    </location>
</feature>
<name>A0ABP0MT60_9DINO</name>
<keyword evidence="3" id="KW-1185">Reference proteome</keyword>
<sequence>MNFVRAETIVQEITDDGKVRDIITQVKKSEAEQEAERREQVLRSLPEFKRDGQSAAEQKAVEQANEQQEKDEAAKEYNVHTIDEAEFEHYQQIEDAEREKKRKLKSQEMRLLFDEEAVAMFADERKRLKEVRNDPSGTSSVGPSFSAKER</sequence>
<feature type="compositionally biased region" description="Basic and acidic residues" evidence="1">
    <location>
        <begin position="27"/>
        <end position="52"/>
    </location>
</feature>
<evidence type="ECO:0000313" key="3">
    <source>
        <dbReference type="Proteomes" id="UP001642484"/>
    </source>
</evidence>
<feature type="region of interest" description="Disordered" evidence="1">
    <location>
        <begin position="27"/>
        <end position="75"/>
    </location>
</feature>
<accession>A0ABP0MT60</accession>
<protein>
    <recommendedName>
        <fullName evidence="4">FAM192A/Fyv6 N-terminal domain-containing protein</fullName>
    </recommendedName>
</protein>
<evidence type="ECO:0000313" key="2">
    <source>
        <dbReference type="EMBL" id="CAK9054614.1"/>
    </source>
</evidence>
<dbReference type="Proteomes" id="UP001642484">
    <property type="component" value="Unassembled WGS sequence"/>
</dbReference>